<dbReference type="GO" id="GO:0005886">
    <property type="term" value="C:plasma membrane"/>
    <property type="evidence" value="ECO:0007669"/>
    <property type="project" value="TreeGrafter"/>
</dbReference>
<evidence type="ECO:0000313" key="2">
    <source>
        <dbReference type="EMBL" id="TRO80354.1"/>
    </source>
</evidence>
<dbReference type="EMBL" id="VJVV01000008">
    <property type="protein sequence ID" value="TRO80354.1"/>
    <property type="molecule type" value="Genomic_DNA"/>
</dbReference>
<evidence type="ECO:0000313" key="3">
    <source>
        <dbReference type="Proteomes" id="UP000317155"/>
    </source>
</evidence>
<dbReference type="RefSeq" id="WP_092058637.1">
    <property type="nucleotide sequence ID" value="NZ_FOJJ01000040.1"/>
</dbReference>
<dbReference type="Pfam" id="PF13116">
    <property type="entry name" value="YhdP"/>
    <property type="match status" value="1"/>
</dbReference>
<dbReference type="InterPro" id="IPR052894">
    <property type="entry name" value="AsmA-related"/>
</dbReference>
<feature type="domain" description="YhdP central" evidence="1">
    <location>
        <begin position="878"/>
        <end position="1018"/>
    </location>
</feature>
<dbReference type="OrthoDB" id="9758737at2"/>
<gene>
    <name evidence="2" type="ORF">FL622_12105</name>
</gene>
<dbReference type="Proteomes" id="UP000317155">
    <property type="component" value="Unassembled WGS sequence"/>
</dbReference>
<comment type="caution">
    <text evidence="2">The sequence shown here is derived from an EMBL/GenBank/DDBJ whole genome shotgun (WGS) entry which is preliminary data.</text>
</comment>
<reference evidence="2 3" key="1">
    <citation type="submission" date="2019-07" db="EMBL/GenBank/DDBJ databases">
        <title>Insights of Desulfuromonas acetexigens electromicrobiology.</title>
        <authorList>
            <person name="Katuri K."/>
            <person name="Sapireddy V."/>
            <person name="Shaw D.R."/>
            <person name="Saikaly P."/>
        </authorList>
    </citation>
    <scope>NUCLEOTIDE SEQUENCE [LARGE SCALE GENOMIC DNA]</scope>
    <source>
        <strain evidence="2 3">2873</strain>
    </source>
</reference>
<proteinExistence type="predicted"/>
<dbReference type="PANTHER" id="PTHR30441:SF4">
    <property type="entry name" value="PROTEIN ASMA"/>
    <property type="match status" value="1"/>
</dbReference>
<dbReference type="InterPro" id="IPR025263">
    <property type="entry name" value="YhdP_central"/>
</dbReference>
<keyword evidence="3" id="KW-1185">Reference proteome</keyword>
<sequence length="1065" mass="115987">MFRRHPTLAFYFLLLLFAAGAAAIFIATFDLDHYRRQLEETLAATLERPVTLGQARLSFDQGAALDFSRIDIGPTADRPGSLTAAHLLVKPDLREALQGRLTFNEIVLSEPRLTLPPFGGAQIDPAAILALFDQLRIHALSLRNGALLQEEPDRQGHPLLLLSGVEAALSGVRPGGTVELESSGSHWQGDQSAPFGLRGNLTLGADPRRWEDARVDLALTLEHLPPQPLLERFLPADGSLSTSGAFSLNGTVRGMLDSGLDLRLELSGEELRLHLPQLYETPLPVKRLHLAGILGYAKESWSFKTFTLRIDDLEVNGSLGLSVRDGESRLAASLKSSPLPLLGLRDLRPLREAWPAVERLTGGSLQILSLEIDGPMPGPGRMPAFLDALKARLRLKDLGARLDWPGELSDLAAELSWQEGQLQVETGTARLKEEPLNFSGMVEKPWEENFPLHLEAKTLLSATELLAKLSPRPVPGLTLFGPVPLRLNLAGVPEQLQIELAADLTRVGAAYRGQVEKPMGQPATLSLQGEITPESLQVKAGQLHMPPLDLHLSGSLARQGQRPFNLEMELAPLDLEQCRSQVPFLEKLRAEGRIDLRYSLSGRDGKLEKHQGVAGLQRVGVHLTPVIADLREANGEILLYPNRAETHNLNLKLGGSPLVVDAKVADFRQPAVEIEVKGDSIRADDIIFPNDHAFLRRLNGHLRIDGKGILFDPVRVRLDGGTEATVRGTVTFADPEVRLDIDAPYGNIDEVIALWQRPEGAPPEPPTEEHGKTRLLITAAAHRGQLGNLHFQEARGEISLRDGMLAIFPLSFRSGEGRCEGHVAVDSSLGSPPLLKISGHLDNFDASAIYHEMLRRKGLVSGVLQGDFYLEGRAGKSFLETSTGGVAFTVKEGVLRKFQILAKVFSLFNVSQILSLNLPDMDTEGMPFSLVRASVKLDQGILATEDLFIDSTSMNLSLVGSLNLHTETLDMVLGVKPLRLVDQIVTNIPLAGWLLAGEEKALITAHFAITGKTDAPQVMVVPVTSVSEKVLGIFKRVFGLPGKVVSDVGELFKSSPSPPPEPQRD</sequence>
<protein>
    <recommendedName>
        <fullName evidence="1">YhdP central domain-containing protein</fullName>
    </recommendedName>
</protein>
<dbReference type="PANTHER" id="PTHR30441">
    <property type="entry name" value="DUF748 DOMAIN-CONTAINING PROTEIN"/>
    <property type="match status" value="1"/>
</dbReference>
<dbReference type="GO" id="GO:0090313">
    <property type="term" value="P:regulation of protein targeting to membrane"/>
    <property type="evidence" value="ECO:0007669"/>
    <property type="project" value="TreeGrafter"/>
</dbReference>
<organism evidence="2 3">
    <name type="scientific">Trichloromonas acetexigens</name>
    <dbReference type="NCBI Taxonomy" id="38815"/>
    <lineage>
        <taxon>Bacteria</taxon>
        <taxon>Pseudomonadati</taxon>
        <taxon>Thermodesulfobacteriota</taxon>
        <taxon>Desulfuromonadia</taxon>
        <taxon>Desulfuromonadales</taxon>
        <taxon>Trichloromonadaceae</taxon>
        <taxon>Trichloromonas</taxon>
    </lineage>
</organism>
<dbReference type="AlphaFoldDB" id="A0A550JAS4"/>
<accession>A0A550JAS4</accession>
<evidence type="ECO:0000259" key="1">
    <source>
        <dbReference type="Pfam" id="PF13116"/>
    </source>
</evidence>
<name>A0A550JAS4_9BACT</name>